<keyword evidence="3" id="KW-1185">Reference proteome</keyword>
<accession>A0A1B6Q9Q1</accession>
<dbReference type="PANTHER" id="PTHR33170:SF2">
    <property type="entry name" value="OS12G0531500 PROTEIN"/>
    <property type="match status" value="1"/>
</dbReference>
<dbReference type="AlphaFoldDB" id="A0A1B6Q9Q1"/>
<feature type="compositionally biased region" description="Low complexity" evidence="1">
    <location>
        <begin position="346"/>
        <end position="375"/>
    </location>
</feature>
<dbReference type="EMBL" id="CM000761">
    <property type="protein sequence ID" value="KXG34611.2"/>
    <property type="molecule type" value="Genomic_DNA"/>
</dbReference>
<dbReference type="Gramene" id="KXG34611">
    <property type="protein sequence ID" value="KXG34611"/>
    <property type="gene ID" value="SORBI_3002G067050"/>
</dbReference>
<dbReference type="PANTHER" id="PTHR33170">
    <property type="entry name" value="DUF4283 DOMAIN-CONTAINING PROTEIN-RELATED"/>
    <property type="match status" value="1"/>
</dbReference>
<reference evidence="3" key="2">
    <citation type="journal article" date="2018" name="Plant J.">
        <title>The Sorghum bicolor reference genome: improved assembly, gene annotations, a transcriptome atlas, and signatures of genome organization.</title>
        <authorList>
            <person name="McCormick R.F."/>
            <person name="Truong S.K."/>
            <person name="Sreedasyam A."/>
            <person name="Jenkins J."/>
            <person name="Shu S."/>
            <person name="Sims D."/>
            <person name="Kennedy M."/>
            <person name="Amirebrahimi M."/>
            <person name="Weers B.D."/>
            <person name="McKinley B."/>
            <person name="Mattison A."/>
            <person name="Morishige D.T."/>
            <person name="Grimwood J."/>
            <person name="Schmutz J."/>
            <person name="Mullet J.E."/>
        </authorList>
    </citation>
    <scope>NUCLEOTIDE SEQUENCE [LARGE SCALE GENOMIC DNA]</scope>
    <source>
        <strain evidence="3">cv. BTx623</strain>
    </source>
</reference>
<sequence length="497" mass="52884">MAADELTGDGEDGGEQARPPTNASAPYALPPCTLSILAPVSLAPSVRRAFRQITAKEPRPPDHGGFGKFWDQGSDSECDDLGAVEEPARGGSPKPSSTILIAAPSPSIRREEIAYTMQHQAPRPATTPTLAVVRPPWMNMWKGPLPPRRITPPATIGDFIAPQLVRRGRERCSAGRDLHSAGWDRHGCVRGVRDPIMTEPEEAVVSGPDPTRLGLASEPYYTRGFCATPSHNSDAAATPASTNNTKPPEIRRPYRRINVSTLTDASPVLSYSYRDALMAGNRGHSRGGVVAGRGAPDHRRGWGRAFPPEAHNRDCDGGQSRGHADDARGQGREGAHARGHRDRGGAHLAAGHGRPLAGAGAVARGRGHQPRPGQGLADDKAHSGGVAGVIDGAINLDNVVDEVHDNKRKRKDTSIKLECTICADEHFTNQCPLLRGPKPSVAFCGAAEDGNGFFQIQAARNNHIVDNLQSTTAALVIVEKGEVSAQLLQAELARIIP</sequence>
<feature type="region of interest" description="Disordered" evidence="1">
    <location>
        <begin position="1"/>
        <end position="28"/>
    </location>
</feature>
<evidence type="ECO:0008006" key="4">
    <source>
        <dbReference type="Google" id="ProtNLM"/>
    </source>
</evidence>
<feature type="region of interest" description="Disordered" evidence="1">
    <location>
        <begin position="281"/>
        <end position="384"/>
    </location>
</feature>
<proteinExistence type="predicted"/>
<evidence type="ECO:0000313" key="3">
    <source>
        <dbReference type="Proteomes" id="UP000000768"/>
    </source>
</evidence>
<evidence type="ECO:0000313" key="2">
    <source>
        <dbReference type="EMBL" id="KXG34611.2"/>
    </source>
</evidence>
<feature type="compositionally biased region" description="Acidic residues" evidence="1">
    <location>
        <begin position="1"/>
        <end position="14"/>
    </location>
</feature>
<feature type="region of interest" description="Disordered" evidence="1">
    <location>
        <begin position="230"/>
        <end position="253"/>
    </location>
</feature>
<feature type="compositionally biased region" description="Basic and acidic residues" evidence="1">
    <location>
        <begin position="310"/>
        <end position="336"/>
    </location>
</feature>
<organism evidence="2 3">
    <name type="scientific">Sorghum bicolor</name>
    <name type="common">Sorghum</name>
    <name type="synonym">Sorghum vulgare</name>
    <dbReference type="NCBI Taxonomy" id="4558"/>
    <lineage>
        <taxon>Eukaryota</taxon>
        <taxon>Viridiplantae</taxon>
        <taxon>Streptophyta</taxon>
        <taxon>Embryophyta</taxon>
        <taxon>Tracheophyta</taxon>
        <taxon>Spermatophyta</taxon>
        <taxon>Magnoliopsida</taxon>
        <taxon>Liliopsida</taxon>
        <taxon>Poales</taxon>
        <taxon>Poaceae</taxon>
        <taxon>PACMAD clade</taxon>
        <taxon>Panicoideae</taxon>
        <taxon>Andropogonodae</taxon>
        <taxon>Andropogoneae</taxon>
        <taxon>Sorghinae</taxon>
        <taxon>Sorghum</taxon>
    </lineage>
</organism>
<name>A0A1B6Q9Q1_SORBI</name>
<gene>
    <name evidence="2" type="ORF">SORBI_3002G067050</name>
</gene>
<reference evidence="2 3" key="1">
    <citation type="journal article" date="2009" name="Nature">
        <title>The Sorghum bicolor genome and the diversification of grasses.</title>
        <authorList>
            <person name="Paterson A.H."/>
            <person name="Bowers J.E."/>
            <person name="Bruggmann R."/>
            <person name="Dubchak I."/>
            <person name="Grimwood J."/>
            <person name="Gundlach H."/>
            <person name="Haberer G."/>
            <person name="Hellsten U."/>
            <person name="Mitros T."/>
            <person name="Poliakov A."/>
            <person name="Schmutz J."/>
            <person name="Spannagl M."/>
            <person name="Tang H."/>
            <person name="Wang X."/>
            <person name="Wicker T."/>
            <person name="Bharti A.K."/>
            <person name="Chapman J."/>
            <person name="Feltus F.A."/>
            <person name="Gowik U."/>
            <person name="Grigoriev I.V."/>
            <person name="Lyons E."/>
            <person name="Maher C.A."/>
            <person name="Martis M."/>
            <person name="Narechania A."/>
            <person name="Otillar R.P."/>
            <person name="Penning B.W."/>
            <person name="Salamov A.A."/>
            <person name="Wang Y."/>
            <person name="Zhang L."/>
            <person name="Carpita N.C."/>
            <person name="Freeling M."/>
            <person name="Gingle A.R."/>
            <person name="Hash C.T."/>
            <person name="Keller B."/>
            <person name="Klein P."/>
            <person name="Kresovich S."/>
            <person name="McCann M.C."/>
            <person name="Ming R."/>
            <person name="Peterson D.G."/>
            <person name="Mehboob-ur-Rahman"/>
            <person name="Ware D."/>
            <person name="Westhoff P."/>
            <person name="Mayer K.F."/>
            <person name="Messing J."/>
            <person name="Rokhsar D.S."/>
        </authorList>
    </citation>
    <scope>NUCLEOTIDE SEQUENCE [LARGE SCALE GENOMIC DNA]</scope>
    <source>
        <strain evidence="3">cv. BTx623</strain>
    </source>
</reference>
<feature type="compositionally biased region" description="Polar residues" evidence="1">
    <location>
        <begin position="230"/>
        <end position="246"/>
    </location>
</feature>
<dbReference type="Proteomes" id="UP000000768">
    <property type="component" value="Chromosome 2"/>
</dbReference>
<dbReference type="InParanoid" id="A0A1B6Q9Q1"/>
<evidence type="ECO:0000256" key="1">
    <source>
        <dbReference type="SAM" id="MobiDB-lite"/>
    </source>
</evidence>
<protein>
    <recommendedName>
        <fullName evidence="4">Eukaryotic translation initiation factor 3 subunit G N-terminal domain-containing protein</fullName>
    </recommendedName>
</protein>